<gene>
    <name evidence="7" type="ORF">HMPREF9446_02450</name>
</gene>
<evidence type="ECO:0000256" key="3">
    <source>
        <dbReference type="ARBA" id="ARBA00022989"/>
    </source>
</evidence>
<feature type="transmembrane region" description="Helical" evidence="5">
    <location>
        <begin position="397"/>
        <end position="418"/>
    </location>
</feature>
<dbReference type="RefSeq" id="WP_009125705.1">
    <property type="nucleotide sequence ID" value="NZ_GL882644.1"/>
</dbReference>
<feature type="transmembrane region" description="Helical" evidence="5">
    <location>
        <begin position="129"/>
        <end position="146"/>
    </location>
</feature>
<accession>F3PUH7</accession>
<dbReference type="Proteomes" id="UP000003416">
    <property type="component" value="Unassembled WGS sequence"/>
</dbReference>
<reference evidence="7 8" key="1">
    <citation type="submission" date="2011-02" db="EMBL/GenBank/DDBJ databases">
        <authorList>
            <person name="Weinstock G."/>
            <person name="Sodergren E."/>
            <person name="Clifton S."/>
            <person name="Fulton L."/>
            <person name="Fulton B."/>
            <person name="Courtney L."/>
            <person name="Fronick C."/>
            <person name="Harrison M."/>
            <person name="Strong C."/>
            <person name="Farmer C."/>
            <person name="Delahaunty K."/>
            <person name="Markovic C."/>
            <person name="Hall O."/>
            <person name="Minx P."/>
            <person name="Tomlinson C."/>
            <person name="Mitreva M."/>
            <person name="Hou S."/>
            <person name="Chen J."/>
            <person name="Wollam A."/>
            <person name="Pepin K.H."/>
            <person name="Johnson M."/>
            <person name="Bhonagiri V."/>
            <person name="Zhang X."/>
            <person name="Suruliraj S."/>
            <person name="Warren W."/>
            <person name="Chinwalla A."/>
            <person name="Mardis E.R."/>
            <person name="Wilson R.K."/>
        </authorList>
    </citation>
    <scope>NUCLEOTIDE SEQUENCE [LARGE SCALE GENOMIC DNA]</scope>
    <source>
        <strain evidence="7 8">YIT 12057</strain>
    </source>
</reference>
<dbReference type="Pfam" id="PF07291">
    <property type="entry name" value="MauE"/>
    <property type="match status" value="1"/>
</dbReference>
<feature type="transmembrane region" description="Helical" evidence="5">
    <location>
        <begin position="12"/>
        <end position="31"/>
    </location>
</feature>
<evidence type="ECO:0000313" key="8">
    <source>
        <dbReference type="Proteomes" id="UP000003416"/>
    </source>
</evidence>
<evidence type="ECO:0000313" key="7">
    <source>
        <dbReference type="EMBL" id="EGF56048.1"/>
    </source>
</evidence>
<evidence type="ECO:0000259" key="6">
    <source>
        <dbReference type="Pfam" id="PF07291"/>
    </source>
</evidence>
<comment type="subcellular location">
    <subcellularLocation>
        <location evidence="1">Membrane</location>
        <topology evidence="1">Multi-pass membrane protein</topology>
    </subcellularLocation>
</comment>
<evidence type="ECO:0000256" key="1">
    <source>
        <dbReference type="ARBA" id="ARBA00004141"/>
    </source>
</evidence>
<dbReference type="AlphaFoldDB" id="F3PUH7"/>
<keyword evidence="4 5" id="KW-0472">Membrane</keyword>
<dbReference type="GO" id="GO:0016020">
    <property type="term" value="C:membrane"/>
    <property type="evidence" value="ECO:0007669"/>
    <property type="project" value="UniProtKB-SubCell"/>
</dbReference>
<comment type="caution">
    <text evidence="7">The sequence shown here is derived from an EMBL/GenBank/DDBJ whole genome shotgun (WGS) entry which is preliminary data.</text>
</comment>
<dbReference type="HOGENOM" id="CLU_041394_0_0_10"/>
<sequence>METEKKHIIEKVWVNACRFLLGGVFIFSGFVKAVDPLGSFYKIQDYLTAFGMASWFPSYLPLFFGIVLSAVEFSAGIFLFLGIRKSLASTLALLLMGVMTPLTLYLALADPVSDCGCFGDAWVLTNWQTFGKNIVLLVAAISVFKWKDRIIRFITAKMEWMVSMYTLLFVFALSFYCLGKLPILDFRPYRIGTDIKAGMEIPEGAKPSVFESRFVLEKEGERREFTLENYPDSTWKFIETRTVLKEKGYEPPIHDFSMMNLETGEDITDSVLSDKGYTFLLIAHRIENADDSNIDLINEIYDYSVEHGYAFYAMTSSPEDEIELWRDKTGAEYPFCQMDDITLKTIIRSNPGLLLIKGGTILNKWSDGDLPDEYVLNDSLENIELGKLKQVNDWRTIGYVLLWFIIPLMMVIGVDILVIKRREKKRQAARILNNKL</sequence>
<evidence type="ECO:0000256" key="4">
    <source>
        <dbReference type="ARBA" id="ARBA00023136"/>
    </source>
</evidence>
<dbReference type="InterPro" id="IPR009908">
    <property type="entry name" value="Methylamine_util_MauE"/>
</dbReference>
<organism evidence="7 8">
    <name type="scientific">Bacteroides fluxus YIT 12057</name>
    <dbReference type="NCBI Taxonomy" id="763034"/>
    <lineage>
        <taxon>Bacteria</taxon>
        <taxon>Pseudomonadati</taxon>
        <taxon>Bacteroidota</taxon>
        <taxon>Bacteroidia</taxon>
        <taxon>Bacteroidales</taxon>
        <taxon>Bacteroidaceae</taxon>
        <taxon>Bacteroides</taxon>
    </lineage>
</organism>
<keyword evidence="2 5" id="KW-0812">Transmembrane</keyword>
<dbReference type="GeneID" id="86051432"/>
<evidence type="ECO:0000256" key="2">
    <source>
        <dbReference type="ARBA" id="ARBA00022692"/>
    </source>
</evidence>
<proteinExistence type="predicted"/>
<dbReference type="EMBL" id="AFBN01000047">
    <property type="protein sequence ID" value="EGF56048.1"/>
    <property type="molecule type" value="Genomic_DNA"/>
</dbReference>
<keyword evidence="3 5" id="KW-1133">Transmembrane helix</keyword>
<keyword evidence="8" id="KW-1185">Reference proteome</keyword>
<name>F3PUH7_9BACE</name>
<dbReference type="STRING" id="763034.HMPREF9446_02450"/>
<protein>
    <recommendedName>
        <fullName evidence="6">Methylamine utilisation protein MauE domain-containing protein</fullName>
    </recommendedName>
</protein>
<feature type="transmembrane region" description="Helical" evidence="5">
    <location>
        <begin position="90"/>
        <end position="109"/>
    </location>
</feature>
<feature type="transmembrane region" description="Helical" evidence="5">
    <location>
        <begin position="62"/>
        <end position="83"/>
    </location>
</feature>
<feature type="domain" description="Methylamine utilisation protein MauE" evidence="6">
    <location>
        <begin position="14"/>
        <end position="142"/>
    </location>
</feature>
<dbReference type="eggNOG" id="COG2259">
    <property type="taxonomic scope" value="Bacteria"/>
</dbReference>
<dbReference type="NCBIfam" id="NF045576">
    <property type="entry name" value="BT_3928_fam"/>
    <property type="match status" value="1"/>
</dbReference>
<dbReference type="GO" id="GO:0030416">
    <property type="term" value="P:methylamine metabolic process"/>
    <property type="evidence" value="ECO:0007669"/>
    <property type="project" value="InterPro"/>
</dbReference>
<evidence type="ECO:0000256" key="5">
    <source>
        <dbReference type="SAM" id="Phobius"/>
    </source>
</evidence>